<gene>
    <name evidence="3" type="ORF">SAMN05428998_14841</name>
</gene>
<feature type="region of interest" description="Disordered" evidence="1">
    <location>
        <begin position="105"/>
        <end position="125"/>
    </location>
</feature>
<evidence type="ECO:0000256" key="1">
    <source>
        <dbReference type="SAM" id="MobiDB-lite"/>
    </source>
</evidence>
<sequence length="125" mass="12475">MFRRTTLFAAAGALGLAVGLLLAAQATNAEPLRLVHQVPAIAGADGTADLGAAPLTVETTVYLVERRAAAVTVGAPELPTMAAEAPIGASIDQPASRIGMPAIADATKPLPGRASRDGPARPATS</sequence>
<dbReference type="Proteomes" id="UP000192917">
    <property type="component" value="Unassembled WGS sequence"/>
</dbReference>
<evidence type="ECO:0000313" key="4">
    <source>
        <dbReference type="Proteomes" id="UP000192917"/>
    </source>
</evidence>
<organism evidence="3 4">
    <name type="scientific">Tistlia consotensis USBA 355</name>
    <dbReference type="NCBI Taxonomy" id="560819"/>
    <lineage>
        <taxon>Bacteria</taxon>
        <taxon>Pseudomonadati</taxon>
        <taxon>Pseudomonadota</taxon>
        <taxon>Alphaproteobacteria</taxon>
        <taxon>Rhodospirillales</taxon>
        <taxon>Rhodovibrionaceae</taxon>
        <taxon>Tistlia</taxon>
    </lineage>
</organism>
<feature type="chain" id="PRO_5012938451" evidence="2">
    <location>
        <begin position="30"/>
        <end position="125"/>
    </location>
</feature>
<keyword evidence="4" id="KW-1185">Reference proteome</keyword>
<dbReference type="RefSeq" id="WP_085127060.1">
    <property type="nucleotide sequence ID" value="NZ_FWZX01000048.1"/>
</dbReference>
<proteinExistence type="predicted"/>
<dbReference type="STRING" id="560819.SAMN05428998_14841"/>
<feature type="signal peptide" evidence="2">
    <location>
        <begin position="1"/>
        <end position="29"/>
    </location>
</feature>
<dbReference type="AlphaFoldDB" id="A0A1Y6CR54"/>
<evidence type="ECO:0000313" key="3">
    <source>
        <dbReference type="EMBL" id="SMF83035.1"/>
    </source>
</evidence>
<evidence type="ECO:0000256" key="2">
    <source>
        <dbReference type="SAM" id="SignalP"/>
    </source>
</evidence>
<dbReference type="EMBL" id="FWZX01000048">
    <property type="protein sequence ID" value="SMF83035.1"/>
    <property type="molecule type" value="Genomic_DNA"/>
</dbReference>
<name>A0A1Y6CR54_9PROT</name>
<reference evidence="3 4" key="1">
    <citation type="submission" date="2017-04" db="EMBL/GenBank/DDBJ databases">
        <authorList>
            <person name="Afonso C.L."/>
            <person name="Miller P.J."/>
            <person name="Scott M.A."/>
            <person name="Spackman E."/>
            <person name="Goraichik I."/>
            <person name="Dimitrov K.M."/>
            <person name="Suarez D.L."/>
            <person name="Swayne D.E."/>
        </authorList>
    </citation>
    <scope>NUCLEOTIDE SEQUENCE [LARGE SCALE GENOMIC DNA]</scope>
    <source>
        <strain evidence="3 4">USBA 355</strain>
    </source>
</reference>
<accession>A0A1Y6CR54</accession>
<keyword evidence="2" id="KW-0732">Signal</keyword>
<protein>
    <submittedName>
        <fullName evidence="3">Uncharacterized protein</fullName>
    </submittedName>
</protein>